<feature type="region of interest" description="Disordered" evidence="7">
    <location>
        <begin position="1"/>
        <end position="43"/>
    </location>
</feature>
<reference evidence="9" key="1">
    <citation type="submission" date="2015-07" db="EMBL/GenBank/DDBJ databases">
        <title>Transcriptome Assembly of Anthurium amnicola.</title>
        <authorList>
            <person name="Suzuki J."/>
        </authorList>
    </citation>
    <scope>NUCLEOTIDE SEQUENCE</scope>
</reference>
<proteinExistence type="inferred from homology"/>
<protein>
    <recommendedName>
        <fullName evidence="6">Protein FAR1-RELATED SEQUENCE</fullName>
    </recommendedName>
</protein>
<organism evidence="9">
    <name type="scientific">Anthurium amnicola</name>
    <dbReference type="NCBI Taxonomy" id="1678845"/>
    <lineage>
        <taxon>Eukaryota</taxon>
        <taxon>Viridiplantae</taxon>
        <taxon>Streptophyta</taxon>
        <taxon>Embryophyta</taxon>
        <taxon>Tracheophyta</taxon>
        <taxon>Spermatophyta</taxon>
        <taxon>Magnoliopsida</taxon>
        <taxon>Liliopsida</taxon>
        <taxon>Araceae</taxon>
        <taxon>Pothoideae</taxon>
        <taxon>Potheae</taxon>
        <taxon>Anthurium</taxon>
    </lineage>
</organism>
<dbReference type="PANTHER" id="PTHR31669">
    <property type="entry name" value="PROTEIN FAR1-RELATED SEQUENCE 10-RELATED"/>
    <property type="match status" value="1"/>
</dbReference>
<evidence type="ECO:0000256" key="6">
    <source>
        <dbReference type="RuleBase" id="RU367018"/>
    </source>
</evidence>
<dbReference type="Pfam" id="PF04434">
    <property type="entry name" value="SWIM"/>
    <property type="match status" value="1"/>
</dbReference>
<evidence type="ECO:0000313" key="9">
    <source>
        <dbReference type="EMBL" id="JAT58347.1"/>
    </source>
</evidence>
<keyword evidence="4 6" id="KW-0862">Zinc</keyword>
<keyword evidence="2 6" id="KW-0479">Metal-binding</keyword>
<dbReference type="InterPro" id="IPR031052">
    <property type="entry name" value="FHY3/FAR1"/>
</dbReference>
<dbReference type="GO" id="GO:0006355">
    <property type="term" value="P:regulation of DNA-templated transcription"/>
    <property type="evidence" value="ECO:0007669"/>
    <property type="project" value="UniProtKB-UniRule"/>
</dbReference>
<dbReference type="EMBL" id="GDJX01009589">
    <property type="protein sequence ID" value="JAT58347.1"/>
    <property type="molecule type" value="Transcribed_RNA"/>
</dbReference>
<evidence type="ECO:0000259" key="8">
    <source>
        <dbReference type="PROSITE" id="PS50966"/>
    </source>
</evidence>
<sequence length="838" mass="95861">MDNVDNGAKDGEASVEKDVEANAEKYAEANVESKDDADKSIVPSDVPVEMVPQLFMEFDSEKDAYDYYNRYAIKAGFSVRRGRDHRNKLGELQDKSFFCSCEGFSVKDKRDENVRGSRLLTRNGCKAHMKVSNRPTGKFRVVRFVAEHNHKLAPPNMCHLLRSQRFLPTVVQRANNGASRVSTNSIDSHSDVQDEYDFVPVDYKNSLCTKRARQMKVGDAGGILEYLQQMGEDDPNFFYAIQVDAEDKITNIFWADGKMMIDYGYFGDVVCFDTTYKRSNENLPFCVFTGVNNHKQTITFGAAFLYDKSIDSFKWLFDTFIKAMGGKKPKTILTEHDEAMSSALTTQWPETHHRLCVWDIYQDILRQLSNLNGINSKFSKDLQSSLYDYEEENEFENAWCELLKKYDLTEHPWLNQLYADKEKWALAYGRDKFCADMINSQRNDCMNSQLKKYIDSQLDIRHFLQVFNTLIEDTRDEELRKDFKASHAIPTLVFQSEILKQAAFVYTPALFLVFQSEMEKVWDSEMLIASEVGTLGEYKITPFGKTEPRIVKFDSENCAVVCSCQKFEFVGILCAHALKVMAFKNIRRIPDQYMVKRWTKDAKDRRGRINHESTAIVDYKKELTIRHRDLRINFNKLAAKAAETEETYVFALTEFDRLLAQVEDRLKQASLCVGTVSEFADIDALNENRTNLLDYDNDSSLTSKGRKKKKFGSCPSAKRKKGAFTKAMTKGNAQKDMAKASELSAYSQPIMVQTNNIMSTPFNQQEPRETTVLGSRTMDRCASQPFSIVQPSPHEMFQPISNSESYVHAISYQNSNVPNGQGGVGMNQALSQVTCKWI</sequence>
<name>A0A1D1YUK7_9ARAE</name>
<evidence type="ECO:0000256" key="4">
    <source>
        <dbReference type="ARBA" id="ARBA00022833"/>
    </source>
</evidence>
<dbReference type="GO" id="GO:0005634">
    <property type="term" value="C:nucleus"/>
    <property type="evidence" value="ECO:0007669"/>
    <property type="project" value="UniProtKB-SubCell"/>
</dbReference>
<evidence type="ECO:0000256" key="1">
    <source>
        <dbReference type="ARBA" id="ARBA00005889"/>
    </source>
</evidence>
<keyword evidence="6" id="KW-0539">Nucleus</keyword>
<dbReference type="PROSITE" id="PS50966">
    <property type="entry name" value="ZF_SWIM"/>
    <property type="match status" value="1"/>
</dbReference>
<dbReference type="GO" id="GO:0008270">
    <property type="term" value="F:zinc ion binding"/>
    <property type="evidence" value="ECO:0007669"/>
    <property type="project" value="UniProtKB-UniRule"/>
</dbReference>
<evidence type="ECO:0000256" key="3">
    <source>
        <dbReference type="ARBA" id="ARBA00022771"/>
    </source>
</evidence>
<evidence type="ECO:0000256" key="5">
    <source>
        <dbReference type="PROSITE-ProRule" id="PRU00325"/>
    </source>
</evidence>
<dbReference type="InterPro" id="IPR007527">
    <property type="entry name" value="Znf_SWIM"/>
</dbReference>
<keyword evidence="3 5" id="KW-0863">Zinc-finger</keyword>
<feature type="domain" description="SWIM-type" evidence="8">
    <location>
        <begin position="549"/>
        <end position="585"/>
    </location>
</feature>
<dbReference type="Pfam" id="PF03101">
    <property type="entry name" value="FAR1"/>
    <property type="match status" value="1"/>
</dbReference>
<dbReference type="InterPro" id="IPR006564">
    <property type="entry name" value="Znf_PMZ"/>
</dbReference>
<dbReference type="Pfam" id="PF10551">
    <property type="entry name" value="MULE"/>
    <property type="match status" value="1"/>
</dbReference>
<feature type="compositionally biased region" description="Basic and acidic residues" evidence="7">
    <location>
        <begin position="7"/>
        <end position="39"/>
    </location>
</feature>
<gene>
    <name evidence="9" type="primary">FRS5_72</name>
    <name evidence="9" type="ORF">g.51722</name>
</gene>
<dbReference type="InterPro" id="IPR018289">
    <property type="entry name" value="MULE_transposase_dom"/>
</dbReference>
<dbReference type="AlphaFoldDB" id="A0A1D1YUK7"/>
<comment type="similarity">
    <text evidence="1 6">Belongs to the FHY3/FAR1 family.</text>
</comment>
<evidence type="ECO:0000256" key="2">
    <source>
        <dbReference type="ARBA" id="ARBA00022723"/>
    </source>
</evidence>
<accession>A0A1D1YUK7</accession>
<dbReference type="SMART" id="SM00575">
    <property type="entry name" value="ZnF_PMZ"/>
    <property type="match status" value="1"/>
</dbReference>
<comment type="subcellular location">
    <subcellularLocation>
        <location evidence="6">Nucleus</location>
    </subcellularLocation>
</comment>
<comment type="function">
    <text evidence="6">Putative transcription activator involved in regulating light control of development.</text>
</comment>
<dbReference type="PANTHER" id="PTHR31669:SF281">
    <property type="entry name" value="PROTEIN FAR1-RELATED SEQUENCE"/>
    <property type="match status" value="1"/>
</dbReference>
<dbReference type="InterPro" id="IPR004330">
    <property type="entry name" value="FAR1_DNA_bnd_dom"/>
</dbReference>
<evidence type="ECO:0000256" key="7">
    <source>
        <dbReference type="SAM" id="MobiDB-lite"/>
    </source>
</evidence>